<feature type="region of interest" description="Disordered" evidence="1">
    <location>
        <begin position="1"/>
        <end position="28"/>
    </location>
</feature>
<gene>
    <name evidence="2" type="ORF">GTA08_BOTSDO01535</name>
</gene>
<comment type="caution">
    <text evidence="2">The sequence shown here is derived from an EMBL/GenBank/DDBJ whole genome shotgun (WGS) entry which is preliminary data.</text>
</comment>
<proteinExistence type="predicted"/>
<reference evidence="2" key="1">
    <citation type="submission" date="2020-04" db="EMBL/GenBank/DDBJ databases">
        <title>Genome Assembly and Annotation of Botryosphaeria dothidea sdau 11-99, a Latent Pathogen of Apple Fruit Ring Rot in China.</title>
        <authorList>
            <person name="Yu C."/>
            <person name="Diao Y."/>
            <person name="Lu Q."/>
            <person name="Zhao J."/>
            <person name="Cui S."/>
            <person name="Peng C."/>
            <person name="He B."/>
            <person name="Liu H."/>
        </authorList>
    </citation>
    <scope>NUCLEOTIDE SEQUENCE [LARGE SCALE GENOMIC DNA]</scope>
    <source>
        <strain evidence="2">Sdau11-99</strain>
    </source>
</reference>
<feature type="compositionally biased region" description="Acidic residues" evidence="1">
    <location>
        <begin position="410"/>
        <end position="424"/>
    </location>
</feature>
<organism evidence="2 3">
    <name type="scientific">Botryosphaeria dothidea</name>
    <dbReference type="NCBI Taxonomy" id="55169"/>
    <lineage>
        <taxon>Eukaryota</taxon>
        <taxon>Fungi</taxon>
        <taxon>Dikarya</taxon>
        <taxon>Ascomycota</taxon>
        <taxon>Pezizomycotina</taxon>
        <taxon>Dothideomycetes</taxon>
        <taxon>Dothideomycetes incertae sedis</taxon>
        <taxon>Botryosphaeriales</taxon>
        <taxon>Botryosphaeriaceae</taxon>
        <taxon>Botryosphaeria</taxon>
    </lineage>
</organism>
<evidence type="ECO:0000256" key="1">
    <source>
        <dbReference type="SAM" id="MobiDB-lite"/>
    </source>
</evidence>
<feature type="region of interest" description="Disordered" evidence="1">
    <location>
        <begin position="384"/>
        <end position="442"/>
    </location>
</feature>
<evidence type="ECO:0000313" key="2">
    <source>
        <dbReference type="EMBL" id="KAF4313006.1"/>
    </source>
</evidence>
<evidence type="ECO:0008006" key="4">
    <source>
        <dbReference type="Google" id="ProtNLM"/>
    </source>
</evidence>
<protein>
    <recommendedName>
        <fullName evidence="4">BTB domain-containing protein</fullName>
    </recommendedName>
</protein>
<accession>A0A8H4J5A2</accession>
<dbReference type="Proteomes" id="UP000572817">
    <property type="component" value="Unassembled WGS sequence"/>
</dbReference>
<sequence>MASKRPADLDDTTVSTYHPPTTRLRSQKDFSRGRPINFELGDVVVSLGSETIRLRKKELRARSGYFAMFPENEFPERFVLVPGINIDQMCCWVISPELAASGLHRGNTHDPEELTDAYDFQKTILSLICPSCRELPTGLPSNEKDFILSLSEAIYVYQYTQDVKGLFISETGLSPELDPYLILKISDIIRDEDLFARAMPHAVGQWFKSTPREDLPKHIETLVRSEMKKFEDLIYSAARRIERVLLGVHDICYIVAAHCLRQEFAINYRSIVHPSLETSWDLFSPLYYARSSGQILSQKKAMRQMELLDYIHTRPRKVEEPGHRCTYETVDLRSDSVKRATERLMKALNSILQPLFEDDQGLGYFTPVFHGQFPWNGDVASATDATSDISNGATGQGEANGSDKGSSMDESWETDEDSDEDLDVIQETTNPQTLVFRPRMAS</sequence>
<feature type="compositionally biased region" description="Polar residues" evidence="1">
    <location>
        <begin position="384"/>
        <end position="405"/>
    </location>
</feature>
<evidence type="ECO:0000313" key="3">
    <source>
        <dbReference type="Proteomes" id="UP000572817"/>
    </source>
</evidence>
<dbReference type="EMBL" id="WWBZ02000001">
    <property type="protein sequence ID" value="KAF4313006.1"/>
    <property type="molecule type" value="Genomic_DNA"/>
</dbReference>
<name>A0A8H4J5A2_9PEZI</name>
<dbReference type="AlphaFoldDB" id="A0A8H4J5A2"/>
<keyword evidence="3" id="KW-1185">Reference proteome</keyword>